<evidence type="ECO:0000313" key="1">
    <source>
        <dbReference type="EMBL" id="KKP37084.1"/>
    </source>
</evidence>
<comment type="caution">
    <text evidence="1">The sequence shown here is derived from an EMBL/GenBank/DDBJ whole genome shotgun (WGS) entry which is preliminary data.</text>
</comment>
<sequence length="149" mass="17335">MKKLAKFIYKMAPPEIARAHCDIPCGIYTADGAITAAKTVSKMIEKLKNLTPPKNRENKQEMLEFLSSIARFTITKEEHAEKCKKELLILWTDFFKEEHLEIFPDLHNIFWKATKLCSKTKREVSLETAKQLEQKVDEIAKIFHKVNNE</sequence>
<dbReference type="GO" id="GO:0004784">
    <property type="term" value="F:superoxide dismutase activity"/>
    <property type="evidence" value="ECO:0007669"/>
    <property type="project" value="InterPro"/>
</dbReference>
<proteinExistence type="predicted"/>
<evidence type="ECO:0008006" key="3">
    <source>
        <dbReference type="Google" id="ProtNLM"/>
    </source>
</evidence>
<dbReference type="NCBIfam" id="TIGR02753">
    <property type="entry name" value="sodN"/>
    <property type="match status" value="1"/>
</dbReference>
<dbReference type="Proteomes" id="UP000034349">
    <property type="component" value="Unassembled WGS sequence"/>
</dbReference>
<protein>
    <recommendedName>
        <fullName evidence="3">Superoxide dismutase, Ni</fullName>
    </recommendedName>
</protein>
<reference evidence="1 2" key="1">
    <citation type="journal article" date="2015" name="Nature">
        <title>rRNA introns, odd ribosomes, and small enigmatic genomes across a large radiation of phyla.</title>
        <authorList>
            <person name="Brown C.T."/>
            <person name="Hug L.A."/>
            <person name="Thomas B.C."/>
            <person name="Sharon I."/>
            <person name="Castelle C.J."/>
            <person name="Singh A."/>
            <person name="Wilkins M.J."/>
            <person name="Williams K.H."/>
            <person name="Banfield J.F."/>
        </authorList>
    </citation>
    <scope>NUCLEOTIDE SEQUENCE [LARGE SCALE GENOMIC DNA]</scope>
</reference>
<gene>
    <name evidence="1" type="ORF">UR23_C0007G0003</name>
</gene>
<dbReference type="EMBL" id="LBOK01000007">
    <property type="protein sequence ID" value="KKP37084.1"/>
    <property type="molecule type" value="Genomic_DNA"/>
</dbReference>
<dbReference type="AlphaFoldDB" id="A0A0F9Z026"/>
<dbReference type="SUPFAM" id="SSF109770">
    <property type="entry name" value="Nickel-containing superoxide dismutase, NiSOD"/>
    <property type="match status" value="1"/>
</dbReference>
<name>A0A0F9Z026_9BACT</name>
<dbReference type="Pfam" id="PF09055">
    <property type="entry name" value="Sod_Ni"/>
    <property type="match status" value="1"/>
</dbReference>
<dbReference type="GO" id="GO:0016151">
    <property type="term" value="F:nickel cation binding"/>
    <property type="evidence" value="ECO:0007669"/>
    <property type="project" value="InterPro"/>
</dbReference>
<accession>A0A0F9Z026</accession>
<dbReference type="PATRIC" id="fig|1618475.3.peg.117"/>
<dbReference type="InterPro" id="IPR014123">
    <property type="entry name" value="Superoxide_dismutase_Ni-type"/>
</dbReference>
<dbReference type="InterPro" id="IPR036502">
    <property type="entry name" value="NiSOD_sf"/>
</dbReference>
<organism evidence="1 2">
    <name type="scientific">Candidatus Roizmanbacteria bacterium GW2011_GWA2_32_13</name>
    <dbReference type="NCBI Taxonomy" id="1618475"/>
    <lineage>
        <taxon>Bacteria</taxon>
        <taxon>Candidatus Roizmaniibacteriota</taxon>
    </lineage>
</organism>
<dbReference type="Gene3D" id="1.20.120.400">
    <property type="entry name" value="Nickel-containing superoxide dismutase"/>
    <property type="match status" value="1"/>
</dbReference>
<evidence type="ECO:0000313" key="2">
    <source>
        <dbReference type="Proteomes" id="UP000034349"/>
    </source>
</evidence>